<gene>
    <name evidence="1" type="ORF">SAMN05661091_1874</name>
</gene>
<accession>A0A1X7H7L2</accession>
<reference evidence="1 2" key="1">
    <citation type="submission" date="2017-04" db="EMBL/GenBank/DDBJ databases">
        <authorList>
            <person name="Afonso C.L."/>
            <person name="Miller P.J."/>
            <person name="Scott M.A."/>
            <person name="Spackman E."/>
            <person name="Goraichik I."/>
            <person name="Dimitrov K.M."/>
            <person name="Suarez D.L."/>
            <person name="Swayne D.E."/>
        </authorList>
    </citation>
    <scope>NUCLEOTIDE SEQUENCE [LARGE SCALE GENOMIC DNA]</scope>
    <source>
        <strain evidence="1 2">N3/975</strain>
    </source>
</reference>
<dbReference type="AlphaFoldDB" id="A0A1X7H7L2"/>
<organism evidence="1 2">
    <name type="scientific">Paenibacillus uliginis N3/975</name>
    <dbReference type="NCBI Taxonomy" id="1313296"/>
    <lineage>
        <taxon>Bacteria</taxon>
        <taxon>Bacillati</taxon>
        <taxon>Bacillota</taxon>
        <taxon>Bacilli</taxon>
        <taxon>Bacillales</taxon>
        <taxon>Paenibacillaceae</taxon>
        <taxon>Paenibacillus</taxon>
    </lineage>
</organism>
<sequence length="178" mass="20134">MTVSILMGLLIALAGVIWYMVPKSIHHTVEGVKYRLGIENKDFEESVTVNINGKMKRNFKGERIFTGTIHIENEEPPVPVNQRELVIKFFGDNSPALIAYRGYSDNSLYAYNYGTMYTNTDMSEFTIEVFEESGSGGRGWNGGDGLMISAPASDRTEALEISNRYFMTRWKDQVKPLE</sequence>
<dbReference type="Proteomes" id="UP000192940">
    <property type="component" value="Chromosome I"/>
</dbReference>
<proteinExistence type="predicted"/>
<name>A0A1X7H7L2_9BACL</name>
<protein>
    <submittedName>
        <fullName evidence="1">Uncharacterized protein</fullName>
    </submittedName>
</protein>
<dbReference type="STRING" id="1313296.SAMN05661091_1874"/>
<keyword evidence="2" id="KW-1185">Reference proteome</keyword>
<evidence type="ECO:0000313" key="2">
    <source>
        <dbReference type="Proteomes" id="UP000192940"/>
    </source>
</evidence>
<evidence type="ECO:0000313" key="1">
    <source>
        <dbReference type="EMBL" id="SMF80716.1"/>
    </source>
</evidence>
<dbReference type="EMBL" id="LT840184">
    <property type="protein sequence ID" value="SMF80716.1"/>
    <property type="molecule type" value="Genomic_DNA"/>
</dbReference>
<dbReference type="RefSeq" id="WP_208918741.1">
    <property type="nucleotide sequence ID" value="NZ_LT840184.1"/>
</dbReference>